<keyword evidence="6" id="KW-0547">Nucleotide-binding</keyword>
<dbReference type="PANTHER" id="PTHR43311">
    <property type="entry name" value="GLUTAMATE--TRNA LIGASE"/>
    <property type="match status" value="1"/>
</dbReference>
<evidence type="ECO:0000313" key="13">
    <source>
        <dbReference type="EMBL" id="CAB4613940.1"/>
    </source>
</evidence>
<dbReference type="InterPro" id="IPR049940">
    <property type="entry name" value="GluQ/Sye"/>
</dbReference>
<evidence type="ECO:0000256" key="7">
    <source>
        <dbReference type="ARBA" id="ARBA00022840"/>
    </source>
</evidence>
<protein>
    <recommendedName>
        <fullName evidence="3">glutamate--tRNA ligase</fullName>
        <ecNumber evidence="3">6.1.1.17</ecNumber>
    </recommendedName>
    <alternativeName>
        <fullName evidence="10">Glutamyl-tRNA synthetase</fullName>
    </alternativeName>
</protein>
<dbReference type="Pfam" id="PF00749">
    <property type="entry name" value="tRNA-synt_1c"/>
    <property type="match status" value="1"/>
</dbReference>
<evidence type="ECO:0000256" key="3">
    <source>
        <dbReference type="ARBA" id="ARBA00012835"/>
    </source>
</evidence>
<sequence>MGKEVRVRFAPSPTGDLHVGNIRTALFDWAYARHTGGSFIFRIEDTDTTRVTDEYIQAAIDTLKWLGLNWDEGPEVGGPNGPYLQSQRLDIYAKWAQQFLDQKDAYYCYCKPDELEARREAQRAANVAPGYDGQCRDLTDAQIAEYKAEGREAVVRMRMPDGSTTFTDEIRGDVTFDHKFVPDFVLVRGDGSPLYTLAVAVDDIMMKVTHVLRGEDLLSSTPRQIRVYQAMGVRQEDYPTFAHLPFVMGQDNAKLSKRNGEVSIAWYRERGFLPEAICNYLALLGWSPGDDRENVTMKELTELFTVDKVHSSPARFDMKKLEAINGDKIRALTLDEFLNWSLPFLTNAGVISGSDAEIEIVKAALPIIQERIVTLAEVPAMLNFLFVKNFAVAEDCISKVNDESAKAVLARSEIELAKLTTWTHDSIEAALRSSLIEDMGLKPRIAFGAVRIATTGSNISPPLFESMELLGKEVSLQRIKLALAL</sequence>
<dbReference type="NCBIfam" id="TIGR00464">
    <property type="entry name" value="gltX_bact"/>
    <property type="match status" value="1"/>
</dbReference>
<evidence type="ECO:0000256" key="1">
    <source>
        <dbReference type="ARBA" id="ARBA00004173"/>
    </source>
</evidence>
<dbReference type="GO" id="GO:0000049">
    <property type="term" value="F:tRNA binding"/>
    <property type="evidence" value="ECO:0007669"/>
    <property type="project" value="InterPro"/>
</dbReference>
<dbReference type="InterPro" id="IPR033910">
    <property type="entry name" value="GluRS_core"/>
</dbReference>
<dbReference type="AlphaFoldDB" id="A0A6J6HLC1"/>
<dbReference type="PRINTS" id="PR00987">
    <property type="entry name" value="TRNASYNTHGLU"/>
</dbReference>
<dbReference type="GO" id="GO:0006424">
    <property type="term" value="P:glutamyl-tRNA aminoacylation"/>
    <property type="evidence" value="ECO:0007669"/>
    <property type="project" value="InterPro"/>
</dbReference>
<dbReference type="SUPFAM" id="SSF48163">
    <property type="entry name" value="An anticodon-binding domain of class I aminoacyl-tRNA synthetases"/>
    <property type="match status" value="1"/>
</dbReference>
<dbReference type="Gene3D" id="3.40.50.620">
    <property type="entry name" value="HUPs"/>
    <property type="match status" value="1"/>
</dbReference>
<dbReference type="Gene3D" id="1.10.10.350">
    <property type="match status" value="1"/>
</dbReference>
<dbReference type="FunFam" id="3.40.50.620:FF:000045">
    <property type="entry name" value="Glutamate--tRNA ligase, mitochondrial"/>
    <property type="match status" value="1"/>
</dbReference>
<dbReference type="EC" id="6.1.1.17" evidence="3"/>
<dbReference type="InterPro" id="IPR014729">
    <property type="entry name" value="Rossmann-like_a/b/a_fold"/>
</dbReference>
<dbReference type="InterPro" id="IPR001412">
    <property type="entry name" value="aa-tRNA-synth_I_CS"/>
</dbReference>
<organism evidence="13">
    <name type="scientific">freshwater metagenome</name>
    <dbReference type="NCBI Taxonomy" id="449393"/>
    <lineage>
        <taxon>unclassified sequences</taxon>
        <taxon>metagenomes</taxon>
        <taxon>ecological metagenomes</taxon>
    </lineage>
</organism>
<keyword evidence="9" id="KW-0030">Aminoacyl-tRNA synthetase</keyword>
<comment type="similarity">
    <text evidence="2">Belongs to the class-I aminoacyl-tRNA synthetase family. Glutamate--tRNA ligase type 1 subfamily.</text>
</comment>
<evidence type="ECO:0000256" key="10">
    <source>
        <dbReference type="ARBA" id="ARBA00030865"/>
    </source>
</evidence>
<feature type="domain" description="Aminoacyl-tRNA synthetase class I anticodon-binding" evidence="12">
    <location>
        <begin position="343"/>
        <end position="482"/>
    </location>
</feature>
<evidence type="ECO:0000256" key="6">
    <source>
        <dbReference type="ARBA" id="ARBA00022741"/>
    </source>
</evidence>
<evidence type="ECO:0000256" key="5">
    <source>
        <dbReference type="ARBA" id="ARBA00022598"/>
    </source>
</evidence>
<dbReference type="InterPro" id="IPR045462">
    <property type="entry name" value="aa-tRNA-synth_I_cd-bd"/>
</dbReference>
<dbReference type="EMBL" id="CAEZUS010000135">
    <property type="protein sequence ID" value="CAB4613940.1"/>
    <property type="molecule type" value="Genomic_DNA"/>
</dbReference>
<gene>
    <name evidence="13" type="ORF">UFOPK1852_00847</name>
</gene>
<accession>A0A6J6HLC1</accession>
<dbReference type="GO" id="GO:0008270">
    <property type="term" value="F:zinc ion binding"/>
    <property type="evidence" value="ECO:0007669"/>
    <property type="project" value="InterPro"/>
</dbReference>
<dbReference type="GO" id="GO:0005739">
    <property type="term" value="C:mitochondrion"/>
    <property type="evidence" value="ECO:0007669"/>
    <property type="project" value="UniProtKB-SubCell"/>
</dbReference>
<dbReference type="InterPro" id="IPR020751">
    <property type="entry name" value="aa-tRNA-synth_I_codon-bd_sub2"/>
</dbReference>
<keyword evidence="8" id="KW-0648">Protein biosynthesis</keyword>
<comment type="subcellular location">
    <subcellularLocation>
        <location evidence="1">Mitochondrion</location>
    </subcellularLocation>
</comment>
<dbReference type="CDD" id="cd00808">
    <property type="entry name" value="GluRS_core"/>
    <property type="match status" value="1"/>
</dbReference>
<dbReference type="InterPro" id="IPR000924">
    <property type="entry name" value="Glu/Gln-tRNA-synth"/>
</dbReference>
<evidence type="ECO:0000256" key="8">
    <source>
        <dbReference type="ARBA" id="ARBA00022917"/>
    </source>
</evidence>
<dbReference type="PROSITE" id="PS00178">
    <property type="entry name" value="AA_TRNA_LIGASE_I"/>
    <property type="match status" value="1"/>
</dbReference>
<dbReference type="InterPro" id="IPR020058">
    <property type="entry name" value="Glu/Gln-tRNA-synth_Ib_cat-dom"/>
</dbReference>
<dbReference type="InterPro" id="IPR020752">
    <property type="entry name" value="Glu-tRNA-synth_I_codon-bd_sub1"/>
</dbReference>
<evidence type="ECO:0000259" key="12">
    <source>
        <dbReference type="Pfam" id="PF19269"/>
    </source>
</evidence>
<dbReference type="Gene3D" id="1.10.8.70">
    <property type="entry name" value="Glutamate-tRNA synthetase, class I, anticodon-binding domain 1"/>
    <property type="match status" value="1"/>
</dbReference>
<evidence type="ECO:0000256" key="4">
    <source>
        <dbReference type="ARBA" id="ARBA00022490"/>
    </source>
</evidence>
<dbReference type="Pfam" id="PF19269">
    <property type="entry name" value="Anticodon_2"/>
    <property type="match status" value="1"/>
</dbReference>
<dbReference type="HAMAP" id="MF_00022">
    <property type="entry name" value="Glu_tRNA_synth_type1"/>
    <property type="match status" value="1"/>
</dbReference>
<name>A0A6J6HLC1_9ZZZZ</name>
<evidence type="ECO:0000256" key="2">
    <source>
        <dbReference type="ARBA" id="ARBA00007894"/>
    </source>
</evidence>
<dbReference type="SUPFAM" id="SSF52374">
    <property type="entry name" value="Nucleotidylyl transferase"/>
    <property type="match status" value="1"/>
</dbReference>
<dbReference type="GO" id="GO:0005524">
    <property type="term" value="F:ATP binding"/>
    <property type="evidence" value="ECO:0007669"/>
    <property type="project" value="UniProtKB-KW"/>
</dbReference>
<dbReference type="GO" id="GO:0004818">
    <property type="term" value="F:glutamate-tRNA ligase activity"/>
    <property type="evidence" value="ECO:0007669"/>
    <property type="project" value="UniProtKB-EC"/>
</dbReference>
<keyword evidence="7" id="KW-0067">ATP-binding</keyword>
<feature type="domain" description="Glutamyl/glutaminyl-tRNA synthetase class Ib catalytic" evidence="11">
    <location>
        <begin position="4"/>
        <end position="322"/>
    </location>
</feature>
<proteinExistence type="inferred from homology"/>
<reference evidence="13" key="1">
    <citation type="submission" date="2020-05" db="EMBL/GenBank/DDBJ databases">
        <authorList>
            <person name="Chiriac C."/>
            <person name="Salcher M."/>
            <person name="Ghai R."/>
            <person name="Kavagutti S V."/>
        </authorList>
    </citation>
    <scope>NUCLEOTIDE SEQUENCE</scope>
</reference>
<evidence type="ECO:0000259" key="11">
    <source>
        <dbReference type="Pfam" id="PF00749"/>
    </source>
</evidence>
<dbReference type="InterPro" id="IPR008925">
    <property type="entry name" value="aa_tRNA-synth_I_cd-bd_sf"/>
</dbReference>
<dbReference type="GO" id="GO:0005829">
    <property type="term" value="C:cytosol"/>
    <property type="evidence" value="ECO:0007669"/>
    <property type="project" value="TreeGrafter"/>
</dbReference>
<dbReference type="InterPro" id="IPR004527">
    <property type="entry name" value="Glu-tRNA-ligase_bac/mito"/>
</dbReference>
<keyword evidence="4" id="KW-0963">Cytoplasm</keyword>
<evidence type="ECO:0000256" key="9">
    <source>
        <dbReference type="ARBA" id="ARBA00023146"/>
    </source>
</evidence>
<dbReference type="PANTHER" id="PTHR43311:SF2">
    <property type="entry name" value="GLUTAMATE--TRNA LIGASE, MITOCHONDRIAL-RELATED"/>
    <property type="match status" value="1"/>
</dbReference>
<keyword evidence="5" id="KW-0436">Ligase</keyword>